<dbReference type="InterPro" id="IPR051068">
    <property type="entry name" value="MFS_Domain-Containing_Protein"/>
</dbReference>
<feature type="transmembrane region" description="Helical" evidence="6">
    <location>
        <begin position="254"/>
        <end position="275"/>
    </location>
</feature>
<evidence type="ECO:0000256" key="5">
    <source>
        <dbReference type="SAM" id="MobiDB-lite"/>
    </source>
</evidence>
<dbReference type="PANTHER" id="PTHR23510:SF16">
    <property type="entry name" value="MAJOR FACILITATOR SUPERFAMILY (MFS) PROFILE DOMAIN-CONTAINING PROTEIN"/>
    <property type="match status" value="1"/>
</dbReference>
<proteinExistence type="predicted"/>
<dbReference type="AlphaFoldDB" id="A0A7M5XBD5"/>
<dbReference type="EnsemblMetazoa" id="CLYHEMT020436.1">
    <property type="protein sequence ID" value="CLYHEMP020436.1"/>
    <property type="gene ID" value="CLYHEMG020436"/>
</dbReference>
<evidence type="ECO:0000256" key="6">
    <source>
        <dbReference type="SAM" id="Phobius"/>
    </source>
</evidence>
<name>A0A7M5XBD5_9CNID</name>
<dbReference type="OrthoDB" id="6381066at2759"/>
<keyword evidence="8" id="KW-1185">Reference proteome</keyword>
<feature type="transmembrane region" description="Helical" evidence="6">
    <location>
        <begin position="104"/>
        <end position="125"/>
    </location>
</feature>
<feature type="transmembrane region" description="Helical" evidence="6">
    <location>
        <begin position="137"/>
        <end position="155"/>
    </location>
</feature>
<organism evidence="7 8">
    <name type="scientific">Clytia hemisphaerica</name>
    <dbReference type="NCBI Taxonomy" id="252671"/>
    <lineage>
        <taxon>Eukaryota</taxon>
        <taxon>Metazoa</taxon>
        <taxon>Cnidaria</taxon>
        <taxon>Hydrozoa</taxon>
        <taxon>Hydroidolina</taxon>
        <taxon>Leptothecata</taxon>
        <taxon>Obeliida</taxon>
        <taxon>Clytiidae</taxon>
        <taxon>Clytia</taxon>
    </lineage>
</organism>
<evidence type="ECO:0000256" key="4">
    <source>
        <dbReference type="ARBA" id="ARBA00023136"/>
    </source>
</evidence>
<dbReference type="Pfam" id="PF07690">
    <property type="entry name" value="MFS_1"/>
    <property type="match status" value="1"/>
</dbReference>
<evidence type="ECO:0000256" key="2">
    <source>
        <dbReference type="ARBA" id="ARBA00022692"/>
    </source>
</evidence>
<keyword evidence="2 6" id="KW-0812">Transmembrane</keyword>
<feature type="transmembrane region" description="Helical" evidence="6">
    <location>
        <begin position="287"/>
        <end position="306"/>
    </location>
</feature>
<feature type="compositionally biased region" description="Basic and acidic residues" evidence="5">
    <location>
        <begin position="183"/>
        <end position="201"/>
    </location>
</feature>
<dbReference type="GO" id="GO:0022857">
    <property type="term" value="F:transmembrane transporter activity"/>
    <property type="evidence" value="ECO:0007669"/>
    <property type="project" value="InterPro"/>
</dbReference>
<evidence type="ECO:0000313" key="7">
    <source>
        <dbReference type="EnsemblMetazoa" id="CLYHEMP020436.1"/>
    </source>
</evidence>
<accession>A0A7M5XBD5</accession>
<feature type="transmembrane region" description="Helical" evidence="6">
    <location>
        <begin position="37"/>
        <end position="56"/>
    </location>
</feature>
<keyword evidence="3 6" id="KW-1133">Transmembrane helix</keyword>
<dbReference type="InterPro" id="IPR011701">
    <property type="entry name" value="MFS"/>
</dbReference>
<dbReference type="InterPro" id="IPR036259">
    <property type="entry name" value="MFS_trans_sf"/>
</dbReference>
<dbReference type="Gene3D" id="1.20.1250.20">
    <property type="entry name" value="MFS general substrate transporter like domains"/>
    <property type="match status" value="1"/>
</dbReference>
<dbReference type="Proteomes" id="UP000594262">
    <property type="component" value="Unplaced"/>
</dbReference>
<evidence type="ECO:0000313" key="8">
    <source>
        <dbReference type="Proteomes" id="UP000594262"/>
    </source>
</evidence>
<dbReference type="GO" id="GO:0016020">
    <property type="term" value="C:membrane"/>
    <property type="evidence" value="ECO:0007669"/>
    <property type="project" value="UniProtKB-SubCell"/>
</dbReference>
<evidence type="ECO:0000256" key="1">
    <source>
        <dbReference type="ARBA" id="ARBA00004141"/>
    </source>
</evidence>
<reference evidence="7" key="1">
    <citation type="submission" date="2021-01" db="UniProtKB">
        <authorList>
            <consortium name="EnsemblMetazoa"/>
        </authorList>
    </citation>
    <scope>IDENTIFICATION</scope>
</reference>
<comment type="subcellular location">
    <subcellularLocation>
        <location evidence="1">Membrane</location>
        <topology evidence="1">Multi-pass membrane protein</topology>
    </subcellularLocation>
</comment>
<feature type="region of interest" description="Disordered" evidence="5">
    <location>
        <begin position="183"/>
        <end position="202"/>
    </location>
</feature>
<keyword evidence="4 6" id="KW-0472">Membrane</keyword>
<evidence type="ECO:0008006" key="9">
    <source>
        <dbReference type="Google" id="ProtNLM"/>
    </source>
</evidence>
<sequence length="310" mass="35632">MTPNQSRLYYSLAEMFNAFGQMTSGLMIGRFMDRTRNLKLTCLLILCATIVGNLLYSLPFHISFILIGRFLCGFNEAFQVALCGEFKRCYKEDDLIRILSWYELFFAIGMAVGPGAPVIFSWVNLKIGHWWINKYNALHVFLTLLLVLLLILLWFQLTDLSKDLDCMKEKHLRQRSQLQCKKDEQRGSLASTEHHDNERYNKKGQSRKLMKWKELLQIDIITLCGCYTILRYAANASAALIAMDATTLFHWPVSWISWLTIAGAGTNFLGITMLIKCGVFKGIKRNYFCFLSAINTTMFILALMLLPKIT</sequence>
<dbReference type="SUPFAM" id="SSF103473">
    <property type="entry name" value="MFS general substrate transporter"/>
    <property type="match status" value="1"/>
</dbReference>
<protein>
    <recommendedName>
        <fullName evidence="9">Major facilitator superfamily (MFS) profile domain-containing protein</fullName>
    </recommendedName>
</protein>
<dbReference type="PANTHER" id="PTHR23510">
    <property type="entry name" value="INNER MEMBRANE TRANSPORT PROTEIN YAJR"/>
    <property type="match status" value="1"/>
</dbReference>
<evidence type="ECO:0000256" key="3">
    <source>
        <dbReference type="ARBA" id="ARBA00022989"/>
    </source>
</evidence>